<accession>A0ABQ4IV59</accession>
<dbReference type="InterPro" id="IPR029058">
    <property type="entry name" value="AB_hydrolase_fold"/>
</dbReference>
<evidence type="ECO:0000256" key="1">
    <source>
        <dbReference type="SAM" id="MobiDB-lite"/>
    </source>
</evidence>
<dbReference type="SUPFAM" id="SSF53474">
    <property type="entry name" value="alpha/beta-Hydrolases"/>
    <property type="match status" value="1"/>
</dbReference>
<feature type="domain" description="AB hydrolase-1" evidence="2">
    <location>
        <begin position="60"/>
        <end position="273"/>
    </location>
</feature>
<organism evidence="3 4">
    <name type="scientific">Micromonospora lutea</name>
    <dbReference type="NCBI Taxonomy" id="419825"/>
    <lineage>
        <taxon>Bacteria</taxon>
        <taxon>Bacillati</taxon>
        <taxon>Actinomycetota</taxon>
        <taxon>Actinomycetes</taxon>
        <taxon>Micromonosporales</taxon>
        <taxon>Micromonosporaceae</taxon>
        <taxon>Micromonospora</taxon>
    </lineage>
</organism>
<feature type="compositionally biased region" description="Pro residues" evidence="1">
    <location>
        <begin position="1"/>
        <end position="12"/>
    </location>
</feature>
<comment type="caution">
    <text evidence="3">The sequence shown here is derived from an EMBL/GenBank/DDBJ whole genome shotgun (WGS) entry which is preliminary data.</text>
</comment>
<dbReference type="RefSeq" id="WP_203997534.1">
    <property type="nucleotide sequence ID" value="NZ_BOPB01000011.1"/>
</dbReference>
<dbReference type="Pfam" id="PF00561">
    <property type="entry name" value="Abhydrolase_1"/>
    <property type="match status" value="1"/>
</dbReference>
<gene>
    <name evidence="3" type="primary">pcaD_2</name>
    <name evidence="3" type="ORF">Vlu01_23190</name>
</gene>
<dbReference type="Gene3D" id="3.40.50.1820">
    <property type="entry name" value="alpha/beta hydrolase"/>
    <property type="match status" value="1"/>
</dbReference>
<dbReference type="PANTHER" id="PTHR43798">
    <property type="entry name" value="MONOACYLGLYCEROL LIPASE"/>
    <property type="match status" value="1"/>
</dbReference>
<evidence type="ECO:0000313" key="4">
    <source>
        <dbReference type="Proteomes" id="UP000643165"/>
    </source>
</evidence>
<feature type="region of interest" description="Disordered" evidence="1">
    <location>
        <begin position="1"/>
        <end position="33"/>
    </location>
</feature>
<evidence type="ECO:0000259" key="2">
    <source>
        <dbReference type="Pfam" id="PF00561"/>
    </source>
</evidence>
<dbReference type="InterPro" id="IPR050266">
    <property type="entry name" value="AB_hydrolase_sf"/>
</dbReference>
<dbReference type="InterPro" id="IPR000073">
    <property type="entry name" value="AB_hydrolase_1"/>
</dbReference>
<feature type="compositionally biased region" description="Low complexity" evidence="1">
    <location>
        <begin position="13"/>
        <end position="26"/>
    </location>
</feature>
<proteinExistence type="predicted"/>
<keyword evidence="4" id="KW-1185">Reference proteome</keyword>
<evidence type="ECO:0000313" key="3">
    <source>
        <dbReference type="EMBL" id="GIJ21695.1"/>
    </source>
</evidence>
<protein>
    <submittedName>
        <fullName evidence="3">3-oxoadipate enol-lactonase</fullName>
    </submittedName>
</protein>
<reference evidence="3 4" key="1">
    <citation type="submission" date="2021-01" db="EMBL/GenBank/DDBJ databases">
        <title>Whole genome shotgun sequence of Verrucosispora lutea NBRC 106530.</title>
        <authorList>
            <person name="Komaki H."/>
            <person name="Tamura T."/>
        </authorList>
    </citation>
    <scope>NUCLEOTIDE SEQUENCE [LARGE SCALE GENOMIC DNA]</scope>
    <source>
        <strain evidence="3 4">NBRC 106530</strain>
    </source>
</reference>
<dbReference type="Proteomes" id="UP000643165">
    <property type="component" value="Unassembled WGS sequence"/>
</dbReference>
<dbReference type="EMBL" id="BOPB01000011">
    <property type="protein sequence ID" value="GIJ21695.1"/>
    <property type="molecule type" value="Genomic_DNA"/>
</dbReference>
<name>A0ABQ4IV59_9ACTN</name>
<sequence>MRAFRWPPPPDGGPRTWGPGPGAPRTGRPPLPDPETELVATPHGVRLERLVTGVGDPVTVFAHGLANGIATTRPFGSGVTGRRVFFQFRGHGRSDAPDGPWSYLDLARDLRAIADLSGATRAFGASLGAGALCRLLAESPHRFERLVFFLPAALDRPRGPVARARLIELLSAVESGDASAAAEVVSTELPPAVRNTPAGWAYLRQRLDHLLRDGLAAGLVDLPEQAPLPDVSVLARVTAPALVIAAEGDDLHPVEVAEQLAAVLPRATLHRYDRPGVLWTDRADLRGRIADFLNGVN</sequence>
<dbReference type="PANTHER" id="PTHR43798:SF5">
    <property type="entry name" value="MONOACYLGLYCEROL LIPASE ABHD6"/>
    <property type="match status" value="1"/>
</dbReference>